<evidence type="ECO:0000256" key="3">
    <source>
        <dbReference type="ARBA" id="ARBA00022989"/>
    </source>
</evidence>
<dbReference type="AlphaFoldDB" id="A0A175Y3I4"/>
<evidence type="ECO:0000256" key="4">
    <source>
        <dbReference type="ARBA" id="ARBA00023136"/>
    </source>
</evidence>
<evidence type="ECO:0000256" key="1">
    <source>
        <dbReference type="ARBA" id="ARBA00004141"/>
    </source>
</evidence>
<dbReference type="Pfam" id="PF04932">
    <property type="entry name" value="Wzy_C"/>
    <property type="match status" value="1"/>
</dbReference>
<dbReference type="EMBL" id="LQCK02000021">
    <property type="protein sequence ID" value="KZB94995.1"/>
    <property type="molecule type" value="Genomic_DNA"/>
</dbReference>
<evidence type="ECO:0000313" key="6">
    <source>
        <dbReference type="EMBL" id="KZB94995.1"/>
    </source>
</evidence>
<name>A0A175Y3I4_9SPHN</name>
<dbReference type="InterPro" id="IPR007016">
    <property type="entry name" value="O-antigen_ligase-rel_domated"/>
</dbReference>
<dbReference type="KEGG" id="smy:BJP26_13970"/>
<keyword evidence="2" id="KW-0812">Transmembrane</keyword>
<dbReference type="Proteomes" id="UP000078460">
    <property type="component" value="Unassembled WGS sequence"/>
</dbReference>
<dbReference type="PANTHER" id="PTHR37422">
    <property type="entry name" value="TEICHURONIC ACID BIOSYNTHESIS PROTEIN TUAE"/>
    <property type="match status" value="1"/>
</dbReference>
<sequence>MWIAGGSARADVLGQPVVRGVAAAVMVTVILLRERRSFRDLRSVVLLVGAAIVLALVQLVPLPPSIWRLLPGRAILEDGAALVGADQPWRPWSMSPGATFNAAASLLVPTAVLLLFAGLKTEEREKLPGVLLLVIAASMFVGLIQFSGVLFANPFINETPGEVAGSFANRNHFALFMAIGCLIAPVWTFSGARRAYWRMAAGGGLIVLFLLSILASGSRAGLVLGLVGMVMGMALAWRGIRREMRGFPRWVAPVAAAGFIVLVAVFVALSIAVGRAASIDRAVSIDAGGDMRARAFPTIVAMIRQYFPAGSGLGAFDPVFRIREPLALLKPTYLNHAHNDLLEIVLDAGLPGLLLLLTGLMWCIWTGFRAWWRPADPFQLLPRLGSAMLLLVVLASAVDYPARTPMMMALIVLAGAWLSIATSTRGRTALPALTQHL</sequence>
<keyword evidence="4" id="KW-0472">Membrane</keyword>
<evidence type="ECO:0000313" key="7">
    <source>
        <dbReference type="Proteomes" id="UP000078460"/>
    </source>
</evidence>
<comment type="subcellular location">
    <subcellularLocation>
        <location evidence="1">Membrane</location>
        <topology evidence="1">Multi-pass membrane protein</topology>
    </subcellularLocation>
</comment>
<reference evidence="6" key="1">
    <citation type="submission" date="2016-03" db="EMBL/GenBank/DDBJ databases">
        <title>Sphingomonas melonis TY, whole genome shotgun sequencing.</title>
        <authorList>
            <person name="Wang H."/>
            <person name="Zhu P."/>
        </authorList>
    </citation>
    <scope>NUCLEOTIDE SEQUENCE [LARGE SCALE GENOMIC DNA]</scope>
    <source>
        <strain evidence="6">TY</strain>
    </source>
</reference>
<proteinExistence type="predicted"/>
<feature type="domain" description="O-antigen ligase-related" evidence="5">
    <location>
        <begin position="205"/>
        <end position="357"/>
    </location>
</feature>
<organism evidence="6 7">
    <name type="scientific">Sphingomonas melonis TY</name>
    <dbReference type="NCBI Taxonomy" id="621456"/>
    <lineage>
        <taxon>Bacteria</taxon>
        <taxon>Pseudomonadati</taxon>
        <taxon>Pseudomonadota</taxon>
        <taxon>Alphaproteobacteria</taxon>
        <taxon>Sphingomonadales</taxon>
        <taxon>Sphingomonadaceae</taxon>
        <taxon>Sphingomonas</taxon>
    </lineage>
</organism>
<dbReference type="InterPro" id="IPR051533">
    <property type="entry name" value="WaaL-like"/>
</dbReference>
<protein>
    <recommendedName>
        <fullName evidence="5">O-antigen ligase-related domain-containing protein</fullName>
    </recommendedName>
</protein>
<dbReference type="GO" id="GO:0016020">
    <property type="term" value="C:membrane"/>
    <property type="evidence" value="ECO:0007669"/>
    <property type="project" value="UniProtKB-SubCell"/>
</dbReference>
<evidence type="ECO:0000256" key="2">
    <source>
        <dbReference type="ARBA" id="ARBA00022692"/>
    </source>
</evidence>
<evidence type="ECO:0000259" key="5">
    <source>
        <dbReference type="Pfam" id="PF04932"/>
    </source>
</evidence>
<accession>A0A175Y3I4</accession>
<comment type="caution">
    <text evidence="6">The sequence shown here is derived from an EMBL/GenBank/DDBJ whole genome shotgun (WGS) entry which is preliminary data.</text>
</comment>
<gene>
    <name evidence="6" type="ORF">AVM11_17890</name>
</gene>
<dbReference type="PANTHER" id="PTHR37422:SF23">
    <property type="entry name" value="TEICHURONIC ACID BIOSYNTHESIS PROTEIN TUAE"/>
    <property type="match status" value="1"/>
</dbReference>
<dbReference type="STRING" id="621456.BJP26_13970"/>
<keyword evidence="3" id="KW-1133">Transmembrane helix</keyword>
<keyword evidence="7" id="KW-1185">Reference proteome</keyword>